<evidence type="ECO:0000313" key="1">
    <source>
        <dbReference type="EMBL" id="GIP51834.1"/>
    </source>
</evidence>
<sequence length="97" mass="11063">MKCPRIIRLNVTPEGKYIVAAANDDGRYELHIRHTNGLGLSSENKRTLLEAVSFYFRDELSLPASAIWVDLPNLCVRPTDHFKSQSERDAEAGVYWK</sequence>
<gene>
    <name evidence="1" type="ORF">J42TS3_08690</name>
</gene>
<dbReference type="Proteomes" id="UP000679992">
    <property type="component" value="Unassembled WGS sequence"/>
</dbReference>
<organism evidence="1 2">
    <name type="scientific">Paenibacillus vini</name>
    <dbReference type="NCBI Taxonomy" id="1476024"/>
    <lineage>
        <taxon>Bacteria</taxon>
        <taxon>Bacillati</taxon>
        <taxon>Bacillota</taxon>
        <taxon>Bacilli</taxon>
        <taxon>Bacillales</taxon>
        <taxon>Paenibacillaceae</taxon>
        <taxon>Paenibacillus</taxon>
    </lineage>
</organism>
<evidence type="ECO:0000313" key="2">
    <source>
        <dbReference type="Proteomes" id="UP000679992"/>
    </source>
</evidence>
<proteinExistence type="predicted"/>
<comment type="caution">
    <text evidence="1">The sequence shown here is derived from an EMBL/GenBank/DDBJ whole genome shotgun (WGS) entry which is preliminary data.</text>
</comment>
<protein>
    <submittedName>
        <fullName evidence="1">Uncharacterized protein</fullName>
    </submittedName>
</protein>
<keyword evidence="2" id="KW-1185">Reference proteome</keyword>
<dbReference type="EMBL" id="BOSL01000002">
    <property type="protein sequence ID" value="GIP51834.1"/>
    <property type="molecule type" value="Genomic_DNA"/>
</dbReference>
<name>A0ABQ4M762_9BACL</name>
<reference evidence="1 2" key="1">
    <citation type="submission" date="2021-03" db="EMBL/GenBank/DDBJ databases">
        <title>Antimicrobial resistance genes in bacteria isolated from Japanese honey, and their potential for conferring macrolide and lincosamide resistance in the American foulbrood pathogen Paenibacillus larvae.</title>
        <authorList>
            <person name="Okamoto M."/>
            <person name="Kumagai M."/>
            <person name="Kanamori H."/>
            <person name="Takamatsu D."/>
        </authorList>
    </citation>
    <scope>NUCLEOTIDE SEQUENCE [LARGE SCALE GENOMIC DNA]</scope>
    <source>
        <strain evidence="1 2">J42TS3</strain>
    </source>
</reference>
<accession>A0ABQ4M762</accession>